<dbReference type="EC" id="2.7.11.1" evidence="2"/>
<evidence type="ECO:0000256" key="4">
    <source>
        <dbReference type="ARBA" id="ARBA00022527"/>
    </source>
</evidence>
<dbReference type="SMART" id="SM00220">
    <property type="entry name" value="S_TKc"/>
    <property type="match status" value="1"/>
</dbReference>
<keyword evidence="19" id="KW-0245">EGF-like domain</keyword>
<name>A0A540MRR0_MALBA</name>
<dbReference type="PROSITE" id="PS50948">
    <property type="entry name" value="PAN"/>
    <property type="match status" value="1"/>
</dbReference>
<feature type="domain" description="Protein kinase" evidence="22">
    <location>
        <begin position="604"/>
        <end position="891"/>
    </location>
</feature>
<dbReference type="AlphaFoldDB" id="A0A540MRR0"/>
<keyword evidence="15" id="KW-0675">Receptor</keyword>
<keyword evidence="12 21" id="KW-1133">Transmembrane helix</keyword>
<evidence type="ECO:0000256" key="21">
    <source>
        <dbReference type="SAM" id="Phobius"/>
    </source>
</evidence>
<dbReference type="SMART" id="SM00473">
    <property type="entry name" value="PAN_AP"/>
    <property type="match status" value="1"/>
</dbReference>
<reference evidence="25 26" key="1">
    <citation type="journal article" date="2019" name="G3 (Bethesda)">
        <title>Sequencing of a Wild Apple (Malus baccata) Genome Unravels the Differences Between Cultivated and Wild Apple Species Regarding Disease Resistance and Cold Tolerance.</title>
        <authorList>
            <person name="Chen X."/>
        </authorList>
    </citation>
    <scope>NUCLEOTIDE SEQUENCE [LARGE SCALE GENOMIC DNA]</scope>
    <source>
        <strain evidence="26">cv. Shandingzi</strain>
        <tissue evidence="25">Leaves</tissue>
    </source>
</reference>
<feature type="domain" description="Apple" evidence="24">
    <location>
        <begin position="413"/>
        <end position="500"/>
    </location>
</feature>
<evidence type="ECO:0000256" key="18">
    <source>
        <dbReference type="ARBA" id="ARBA00048679"/>
    </source>
</evidence>
<evidence type="ECO:0000313" key="26">
    <source>
        <dbReference type="Proteomes" id="UP000315295"/>
    </source>
</evidence>
<evidence type="ECO:0000256" key="8">
    <source>
        <dbReference type="ARBA" id="ARBA00022734"/>
    </source>
</evidence>
<dbReference type="GO" id="GO:0004674">
    <property type="term" value="F:protein serine/threonine kinase activity"/>
    <property type="evidence" value="ECO:0007669"/>
    <property type="project" value="UniProtKB-KW"/>
</dbReference>
<evidence type="ECO:0000256" key="7">
    <source>
        <dbReference type="ARBA" id="ARBA00022729"/>
    </source>
</evidence>
<comment type="caution">
    <text evidence="25">The sequence shown here is derived from an EMBL/GenBank/DDBJ whole genome shotgun (WGS) entry which is preliminary data.</text>
</comment>
<dbReference type="FunFam" id="1.10.510.10:FF:001023">
    <property type="entry name" value="Os07g0541700 protein"/>
    <property type="match status" value="1"/>
</dbReference>
<feature type="binding site" evidence="20">
    <location>
        <position position="632"/>
    </location>
    <ligand>
        <name>ATP</name>
        <dbReference type="ChEBI" id="CHEBI:30616"/>
    </ligand>
</feature>
<evidence type="ECO:0000259" key="24">
    <source>
        <dbReference type="PROSITE" id="PS50948"/>
    </source>
</evidence>
<dbReference type="GO" id="GO:0005524">
    <property type="term" value="F:ATP binding"/>
    <property type="evidence" value="ECO:0007669"/>
    <property type="project" value="UniProtKB-UniRule"/>
</dbReference>
<dbReference type="Proteomes" id="UP000315295">
    <property type="component" value="Unassembled WGS sequence"/>
</dbReference>
<proteinExistence type="predicted"/>
<evidence type="ECO:0000256" key="1">
    <source>
        <dbReference type="ARBA" id="ARBA00004251"/>
    </source>
</evidence>
<evidence type="ECO:0000256" key="11">
    <source>
        <dbReference type="ARBA" id="ARBA00022840"/>
    </source>
</evidence>
<sequence>MGVDPRGSPQFVIWEGSERRWRSGHWNKQIFIGMPTMPTNYESGFRLSDENANGSSYFTYKLSSTSEKLRFWIRWDGYEELLRWVEEKNQWEVIESQPNKTNQCEFYNKCGKFGVCSASDDSGSICSCMHGFQPRDSDQWMKGNWSEGCLRKTLLQCQRNSTNGTAASDEKDGFVGIRVWSTNASTATNTTATLSDEGSLVLSRSGDASEVYWQSFDHPADTFLPGMKVEVNDAIGENRFLSSWKSESDPSAGGYSMGVDPRGSPQFVIWEGSERRWRSGHWNKQIFIGMPTMPTNYESGFRLSDENANGSSYFTYKLSSTSEKLRFWIRWDGYEELLRWVEEKNQWEVIESQPNKTNQCEFYNKCGKFGVCSASDDSGSICSCMHGFQPRDSDQWMKGNWSEGCLRKTLLQCQRNSTNGTAASDEKDGFVGIRGAKLPDFTDLVNAGPGEGCEEKCLENCSCTAYAFVEGIGCMMWTGDLIDVEQFTLGGNTLQIRVAHSDLGNKKKLSTAVIAVISVAGAVFVVIILLLLWWFKAKLKVLPISSSISWLRGSDTPMLDAGKSEQFSTDTSGSVNVFAQGNQANGSELPLFNFSCVAAATNNFSEENKLGKGGFGTVYKGSLPGLPQIAVKRLSRRSTQGLEEFKNEISLIAKLQHRNLVRLLGCCIEGEEKILVYEYMPNKSLDFFLFHPANRSLLDWRKRFTIIEGIARGLLYLHRDSRLRIIHRDLKASNILLDEDMIPKISDFGMARIFGGNEKEENTARVVGTYGYMSPEYAMEGLFSVKSDVYSFGVLLLEIVSGRRNTSLRSTEHLSLIGYAWHLWNENRATDLIDPSIAETCSQNETEVLRCIHVGLLCVQDHAASRPTMSAVVLMLESEAANLQLPVEPIFTSIKRHVVVDTKFNPAKQALLDWRKRFTIIEGIARGLLYLLRDSTLGIIHRDLKASNILLDDDMIPKILDFGMARIFGGAIYAIEGLFSVKPDVYSFGVLLLEIVSGPRNTTFRSMET</sequence>
<dbReference type="InterPro" id="IPR011009">
    <property type="entry name" value="Kinase-like_dom_sf"/>
</dbReference>
<keyword evidence="13 21" id="KW-0472">Membrane</keyword>
<comment type="catalytic activity">
    <reaction evidence="17">
        <text>L-threonyl-[protein] + ATP = O-phospho-L-threonyl-[protein] + ADP + H(+)</text>
        <dbReference type="Rhea" id="RHEA:46608"/>
        <dbReference type="Rhea" id="RHEA-COMP:11060"/>
        <dbReference type="Rhea" id="RHEA-COMP:11605"/>
        <dbReference type="ChEBI" id="CHEBI:15378"/>
        <dbReference type="ChEBI" id="CHEBI:30013"/>
        <dbReference type="ChEBI" id="CHEBI:30616"/>
        <dbReference type="ChEBI" id="CHEBI:61977"/>
        <dbReference type="ChEBI" id="CHEBI:456216"/>
        <dbReference type="EC" id="2.7.11.1"/>
    </reaction>
</comment>
<evidence type="ECO:0000256" key="6">
    <source>
        <dbReference type="ARBA" id="ARBA00022692"/>
    </source>
</evidence>
<keyword evidence="11 20" id="KW-0067">ATP-binding</keyword>
<evidence type="ECO:0000256" key="12">
    <source>
        <dbReference type="ARBA" id="ARBA00022989"/>
    </source>
</evidence>
<dbReference type="InterPro" id="IPR017441">
    <property type="entry name" value="Protein_kinase_ATP_BS"/>
</dbReference>
<evidence type="ECO:0000256" key="14">
    <source>
        <dbReference type="ARBA" id="ARBA00023157"/>
    </source>
</evidence>
<dbReference type="InterPro" id="IPR000719">
    <property type="entry name" value="Prot_kinase_dom"/>
</dbReference>
<evidence type="ECO:0000256" key="13">
    <source>
        <dbReference type="ARBA" id="ARBA00023136"/>
    </source>
</evidence>
<dbReference type="GO" id="GO:0005886">
    <property type="term" value="C:plasma membrane"/>
    <property type="evidence" value="ECO:0007669"/>
    <property type="project" value="UniProtKB-SubCell"/>
</dbReference>
<comment type="catalytic activity">
    <reaction evidence="18">
        <text>L-seryl-[protein] + ATP = O-phospho-L-seryl-[protein] + ADP + H(+)</text>
        <dbReference type="Rhea" id="RHEA:17989"/>
        <dbReference type="Rhea" id="RHEA-COMP:9863"/>
        <dbReference type="Rhea" id="RHEA-COMP:11604"/>
        <dbReference type="ChEBI" id="CHEBI:15378"/>
        <dbReference type="ChEBI" id="CHEBI:29999"/>
        <dbReference type="ChEBI" id="CHEBI:30616"/>
        <dbReference type="ChEBI" id="CHEBI:83421"/>
        <dbReference type="ChEBI" id="CHEBI:456216"/>
        <dbReference type="EC" id="2.7.11.1"/>
    </reaction>
</comment>
<dbReference type="FunFam" id="3.30.200.20:FF:000330">
    <property type="entry name" value="G-type lectin S-receptor-like serine/threonine-protein kinase At4g03230"/>
    <property type="match status" value="1"/>
</dbReference>
<keyword evidence="9 20" id="KW-0547">Nucleotide-binding</keyword>
<dbReference type="PROSITE" id="PS00108">
    <property type="entry name" value="PROTEIN_KINASE_ST"/>
    <property type="match status" value="1"/>
</dbReference>
<keyword evidence="3" id="KW-1003">Cell membrane</keyword>
<evidence type="ECO:0000256" key="3">
    <source>
        <dbReference type="ARBA" id="ARBA00022475"/>
    </source>
</evidence>
<dbReference type="GO" id="GO:0048544">
    <property type="term" value="P:recognition of pollen"/>
    <property type="evidence" value="ECO:0007669"/>
    <property type="project" value="InterPro"/>
</dbReference>
<dbReference type="Pfam" id="PF00954">
    <property type="entry name" value="S_locus_glycop"/>
    <property type="match status" value="2"/>
</dbReference>
<keyword evidence="7" id="KW-0732">Signal</keyword>
<keyword evidence="26" id="KW-1185">Reference proteome</keyword>
<dbReference type="Pfam" id="PF01453">
    <property type="entry name" value="B_lectin"/>
    <property type="match status" value="1"/>
</dbReference>
<keyword evidence="6 21" id="KW-0812">Transmembrane</keyword>
<dbReference type="InterPro" id="IPR000858">
    <property type="entry name" value="S_locus_glycoprot_dom"/>
</dbReference>
<dbReference type="InterPro" id="IPR008271">
    <property type="entry name" value="Ser/Thr_kinase_AS"/>
</dbReference>
<dbReference type="PANTHER" id="PTHR27002:SF932">
    <property type="entry name" value="RECEPTOR-LIKE SERINE_THREONINE-PROTEIN KINASE"/>
    <property type="match status" value="1"/>
</dbReference>
<evidence type="ECO:0000256" key="17">
    <source>
        <dbReference type="ARBA" id="ARBA00047899"/>
    </source>
</evidence>
<dbReference type="PROSITE" id="PS00107">
    <property type="entry name" value="PROTEIN_KINASE_ATP"/>
    <property type="match status" value="1"/>
</dbReference>
<feature type="transmembrane region" description="Helical" evidence="21">
    <location>
        <begin position="512"/>
        <end position="535"/>
    </location>
</feature>
<feature type="domain" description="EGF-like" evidence="23">
    <location>
        <begin position="100"/>
        <end position="138"/>
    </location>
</feature>
<dbReference type="EMBL" id="VIEB01000193">
    <property type="protein sequence ID" value="TQE01489.1"/>
    <property type="molecule type" value="Genomic_DNA"/>
</dbReference>
<dbReference type="InterPro" id="IPR036426">
    <property type="entry name" value="Bulb-type_lectin_dom_sf"/>
</dbReference>
<keyword evidence="4" id="KW-0723">Serine/threonine-protein kinase</keyword>
<feature type="domain" description="EGF-like" evidence="23">
    <location>
        <begin position="356"/>
        <end position="394"/>
    </location>
</feature>
<comment type="caution">
    <text evidence="19">Lacks conserved residue(s) required for the propagation of feature annotation.</text>
</comment>
<keyword evidence="8" id="KW-0430">Lectin</keyword>
<evidence type="ECO:0000256" key="10">
    <source>
        <dbReference type="ARBA" id="ARBA00022777"/>
    </source>
</evidence>
<evidence type="ECO:0000256" key="2">
    <source>
        <dbReference type="ARBA" id="ARBA00012513"/>
    </source>
</evidence>
<keyword evidence="14" id="KW-1015">Disulfide bond</keyword>
<dbReference type="SUPFAM" id="SSF56112">
    <property type="entry name" value="Protein kinase-like (PK-like)"/>
    <property type="match status" value="2"/>
</dbReference>
<dbReference type="Pfam" id="PF08276">
    <property type="entry name" value="PAN_2"/>
    <property type="match status" value="1"/>
</dbReference>
<dbReference type="Gene3D" id="1.10.510.10">
    <property type="entry name" value="Transferase(Phosphotransferase) domain 1"/>
    <property type="match status" value="2"/>
</dbReference>
<dbReference type="FunFam" id="1.10.510.10:FF:000060">
    <property type="entry name" value="G-type lectin S-receptor-like serine/threonine-protein kinase"/>
    <property type="match status" value="1"/>
</dbReference>
<gene>
    <name evidence="25" type="ORF">C1H46_012852</name>
</gene>
<protein>
    <recommendedName>
        <fullName evidence="2">non-specific serine/threonine protein kinase</fullName>
        <ecNumber evidence="2">2.7.11.1</ecNumber>
    </recommendedName>
</protein>
<evidence type="ECO:0000256" key="19">
    <source>
        <dbReference type="PROSITE-ProRule" id="PRU00076"/>
    </source>
</evidence>
<evidence type="ECO:0000259" key="23">
    <source>
        <dbReference type="PROSITE" id="PS50026"/>
    </source>
</evidence>
<dbReference type="Pfam" id="PF07714">
    <property type="entry name" value="PK_Tyr_Ser-Thr"/>
    <property type="match status" value="2"/>
</dbReference>
<accession>A0A540MRR0</accession>
<evidence type="ECO:0000256" key="15">
    <source>
        <dbReference type="ARBA" id="ARBA00023170"/>
    </source>
</evidence>
<keyword evidence="5" id="KW-0808">Transferase</keyword>
<keyword evidence="10" id="KW-0418">Kinase</keyword>
<dbReference type="InterPro" id="IPR001480">
    <property type="entry name" value="Bulb-type_lectin_dom"/>
</dbReference>
<dbReference type="InterPro" id="IPR000742">
    <property type="entry name" value="EGF"/>
</dbReference>
<keyword evidence="16" id="KW-0325">Glycoprotein</keyword>
<dbReference type="CDD" id="cd01098">
    <property type="entry name" value="PAN_AP_plant"/>
    <property type="match status" value="1"/>
</dbReference>
<dbReference type="PROSITE" id="PS50026">
    <property type="entry name" value="EGF_3"/>
    <property type="match status" value="2"/>
</dbReference>
<dbReference type="PROSITE" id="PS50011">
    <property type="entry name" value="PROTEIN_KINASE_DOM"/>
    <property type="match status" value="1"/>
</dbReference>
<evidence type="ECO:0000256" key="20">
    <source>
        <dbReference type="PROSITE-ProRule" id="PRU10141"/>
    </source>
</evidence>
<dbReference type="InterPro" id="IPR003609">
    <property type="entry name" value="Pan_app"/>
</dbReference>
<organism evidence="25 26">
    <name type="scientific">Malus baccata</name>
    <name type="common">Siberian crab apple</name>
    <name type="synonym">Pyrus baccata</name>
    <dbReference type="NCBI Taxonomy" id="106549"/>
    <lineage>
        <taxon>Eukaryota</taxon>
        <taxon>Viridiplantae</taxon>
        <taxon>Streptophyta</taxon>
        <taxon>Embryophyta</taxon>
        <taxon>Tracheophyta</taxon>
        <taxon>Spermatophyta</taxon>
        <taxon>Magnoliopsida</taxon>
        <taxon>eudicotyledons</taxon>
        <taxon>Gunneridae</taxon>
        <taxon>Pentapetalae</taxon>
        <taxon>rosids</taxon>
        <taxon>fabids</taxon>
        <taxon>Rosales</taxon>
        <taxon>Rosaceae</taxon>
        <taxon>Amygdaloideae</taxon>
        <taxon>Maleae</taxon>
        <taxon>Malus</taxon>
    </lineage>
</organism>
<evidence type="ECO:0000256" key="9">
    <source>
        <dbReference type="ARBA" id="ARBA00022741"/>
    </source>
</evidence>
<dbReference type="STRING" id="106549.A0A540MRR0"/>
<dbReference type="InterPro" id="IPR001245">
    <property type="entry name" value="Ser-Thr/Tyr_kinase_cat_dom"/>
</dbReference>
<evidence type="ECO:0000259" key="22">
    <source>
        <dbReference type="PROSITE" id="PS50011"/>
    </source>
</evidence>
<evidence type="ECO:0000256" key="16">
    <source>
        <dbReference type="ARBA" id="ARBA00023180"/>
    </source>
</evidence>
<dbReference type="SUPFAM" id="SSF51110">
    <property type="entry name" value="alpha-D-mannose-specific plant lectins"/>
    <property type="match status" value="1"/>
</dbReference>
<evidence type="ECO:0000313" key="25">
    <source>
        <dbReference type="EMBL" id="TQE01489.1"/>
    </source>
</evidence>
<dbReference type="CDD" id="cd14066">
    <property type="entry name" value="STKc_IRAK"/>
    <property type="match status" value="1"/>
</dbReference>
<comment type="subcellular location">
    <subcellularLocation>
        <location evidence="1">Cell membrane</location>
        <topology evidence="1">Single-pass type I membrane protein</topology>
    </subcellularLocation>
</comment>
<dbReference type="PANTHER" id="PTHR27002">
    <property type="entry name" value="RECEPTOR-LIKE SERINE/THREONINE-PROTEIN KINASE SD1-8"/>
    <property type="match status" value="1"/>
</dbReference>
<dbReference type="Gene3D" id="3.30.200.20">
    <property type="entry name" value="Phosphorylase Kinase, domain 1"/>
    <property type="match status" value="1"/>
</dbReference>
<dbReference type="GO" id="GO:0030246">
    <property type="term" value="F:carbohydrate binding"/>
    <property type="evidence" value="ECO:0007669"/>
    <property type="project" value="UniProtKB-KW"/>
</dbReference>
<evidence type="ECO:0000256" key="5">
    <source>
        <dbReference type="ARBA" id="ARBA00022679"/>
    </source>
</evidence>